<organism evidence="7 8">
    <name type="scientific">Thermoanaerobacter uzonensis DSM 18761</name>
    <dbReference type="NCBI Taxonomy" id="1123369"/>
    <lineage>
        <taxon>Bacteria</taxon>
        <taxon>Bacillati</taxon>
        <taxon>Bacillota</taxon>
        <taxon>Clostridia</taxon>
        <taxon>Thermoanaerobacterales</taxon>
        <taxon>Thermoanaerobacteraceae</taxon>
        <taxon>Thermoanaerobacter</taxon>
    </lineage>
</organism>
<dbReference type="Pfam" id="PF00294">
    <property type="entry name" value="PfkB"/>
    <property type="match status" value="1"/>
</dbReference>
<dbReference type="CDD" id="cd01166">
    <property type="entry name" value="KdgK"/>
    <property type="match status" value="1"/>
</dbReference>
<gene>
    <name evidence="7" type="ORF">SAMN02745195_02273</name>
</gene>
<name>A0A1M5ADK5_9THEO</name>
<dbReference type="EMBL" id="FQUR01000022">
    <property type="protein sequence ID" value="SHF28411.1"/>
    <property type="molecule type" value="Genomic_DNA"/>
</dbReference>
<dbReference type="SUPFAM" id="SSF53613">
    <property type="entry name" value="Ribokinase-like"/>
    <property type="match status" value="1"/>
</dbReference>
<keyword evidence="4 7" id="KW-0418">Kinase</keyword>
<evidence type="ECO:0000313" key="7">
    <source>
        <dbReference type="EMBL" id="SHF28411.1"/>
    </source>
</evidence>
<dbReference type="GO" id="GO:0005524">
    <property type="term" value="F:ATP binding"/>
    <property type="evidence" value="ECO:0007669"/>
    <property type="project" value="UniProtKB-KW"/>
</dbReference>
<proteinExistence type="inferred from homology"/>
<dbReference type="PROSITE" id="PS00584">
    <property type="entry name" value="PFKB_KINASES_2"/>
    <property type="match status" value="1"/>
</dbReference>
<dbReference type="Gene3D" id="3.40.1190.20">
    <property type="match status" value="1"/>
</dbReference>
<evidence type="ECO:0000256" key="3">
    <source>
        <dbReference type="ARBA" id="ARBA00022741"/>
    </source>
</evidence>
<dbReference type="InterPro" id="IPR029056">
    <property type="entry name" value="Ribokinase-like"/>
</dbReference>
<sequence length="317" mass="35633">MGRIITIGEPMVMFIANEEGPLEEVYNFTKALAGSEVNVAIGLARLGHKVSYITHLGDDPFGKYIYKFLVNENIDVSYIKFDNEYPTGFQLKSKTRIGDPEVVYFRKWSAASHIQENDLKEINFDDVNHIHLTGIPPALSLSFRKTIYNIVEKAKTKNILISFDPNIRKQLWKSEEEMRSILNDIAFRCDIVLPGYEERKILTGYNELNDIASFYLEKGTKIVIIKTGEKGAFVKTPTEEYTVSGFKVEQIVDTVGAGDGFAVGVISGLLENLSLREAVKRGNAIGARVIMFPGDNDGLPNRKNLEKFIMTHSIREG</sequence>
<dbReference type="InterPro" id="IPR011611">
    <property type="entry name" value="PfkB_dom"/>
</dbReference>
<dbReference type="PANTHER" id="PTHR43085:SF1">
    <property type="entry name" value="PSEUDOURIDINE KINASE-RELATED"/>
    <property type="match status" value="1"/>
</dbReference>
<evidence type="ECO:0000313" key="8">
    <source>
        <dbReference type="Proteomes" id="UP000184127"/>
    </source>
</evidence>
<dbReference type="InterPro" id="IPR002173">
    <property type="entry name" value="Carboh/pur_kinase_PfkB_CS"/>
</dbReference>
<feature type="domain" description="Carbohydrate kinase PfkB" evidence="6">
    <location>
        <begin position="3"/>
        <end position="300"/>
    </location>
</feature>
<dbReference type="GO" id="GO:0016301">
    <property type="term" value="F:kinase activity"/>
    <property type="evidence" value="ECO:0007669"/>
    <property type="project" value="UniProtKB-KW"/>
</dbReference>
<protein>
    <submittedName>
        <fullName evidence="7">2-keto-3-deoxygluconate kinase</fullName>
    </submittedName>
</protein>
<evidence type="ECO:0000256" key="4">
    <source>
        <dbReference type="ARBA" id="ARBA00022777"/>
    </source>
</evidence>
<dbReference type="InterPro" id="IPR050306">
    <property type="entry name" value="PfkB_Carbo_kinase"/>
</dbReference>
<keyword evidence="3" id="KW-0547">Nucleotide-binding</keyword>
<keyword evidence="2" id="KW-0808">Transferase</keyword>
<dbReference type="PANTHER" id="PTHR43085">
    <property type="entry name" value="HEXOKINASE FAMILY MEMBER"/>
    <property type="match status" value="1"/>
</dbReference>
<dbReference type="RefSeq" id="WP_072969469.1">
    <property type="nucleotide sequence ID" value="NZ_FQUR01000022.1"/>
</dbReference>
<keyword evidence="5" id="KW-0067">ATP-binding</keyword>
<evidence type="ECO:0000256" key="1">
    <source>
        <dbReference type="ARBA" id="ARBA00010688"/>
    </source>
</evidence>
<dbReference type="AlphaFoldDB" id="A0A1M5ADK5"/>
<evidence type="ECO:0000256" key="5">
    <source>
        <dbReference type="ARBA" id="ARBA00022840"/>
    </source>
</evidence>
<comment type="similarity">
    <text evidence="1">Belongs to the carbohydrate kinase PfkB family.</text>
</comment>
<accession>A0A1M5ADK5</accession>
<reference evidence="8" key="1">
    <citation type="submission" date="2016-11" db="EMBL/GenBank/DDBJ databases">
        <authorList>
            <person name="Varghese N."/>
            <person name="Submissions S."/>
        </authorList>
    </citation>
    <scope>NUCLEOTIDE SEQUENCE [LARGE SCALE GENOMIC DNA]</scope>
    <source>
        <strain evidence="8">DSM 18761</strain>
    </source>
</reference>
<evidence type="ECO:0000259" key="6">
    <source>
        <dbReference type="Pfam" id="PF00294"/>
    </source>
</evidence>
<dbReference type="Proteomes" id="UP000184127">
    <property type="component" value="Unassembled WGS sequence"/>
</dbReference>
<evidence type="ECO:0000256" key="2">
    <source>
        <dbReference type="ARBA" id="ARBA00022679"/>
    </source>
</evidence>
<keyword evidence="8" id="KW-1185">Reference proteome</keyword>